<evidence type="ECO:0000313" key="9">
    <source>
        <dbReference type="Proteomes" id="UP000198953"/>
    </source>
</evidence>
<evidence type="ECO:0000256" key="4">
    <source>
        <dbReference type="ARBA" id="ARBA00022884"/>
    </source>
</evidence>
<dbReference type="GO" id="GO:0005829">
    <property type="term" value="C:cytosol"/>
    <property type="evidence" value="ECO:0007669"/>
    <property type="project" value="TreeGrafter"/>
</dbReference>
<keyword evidence="9" id="KW-1185">Reference proteome</keyword>
<comment type="similarity">
    <text evidence="5">Belongs to the class I-like SAM-binding methyltransferase superfamily. rRNA adenine N(6)-methyltransferase family.</text>
</comment>
<dbReference type="RefSeq" id="WP_256257057.1">
    <property type="nucleotide sequence ID" value="NZ_BBZG01000004.1"/>
</dbReference>
<dbReference type="EMBL" id="FOBF01000010">
    <property type="protein sequence ID" value="SEM14149.1"/>
    <property type="molecule type" value="Genomic_DNA"/>
</dbReference>
<feature type="binding site" evidence="5">
    <location>
        <position position="115"/>
    </location>
    <ligand>
        <name>S-adenosyl-L-methionine</name>
        <dbReference type="ChEBI" id="CHEBI:59789"/>
    </ligand>
</feature>
<evidence type="ECO:0000259" key="7">
    <source>
        <dbReference type="SMART" id="SM00650"/>
    </source>
</evidence>
<dbReference type="InterPro" id="IPR029063">
    <property type="entry name" value="SAM-dependent_MTases_sf"/>
</dbReference>
<feature type="binding site" evidence="5">
    <location>
        <position position="44"/>
    </location>
    <ligand>
        <name>S-adenosyl-L-methionine</name>
        <dbReference type="ChEBI" id="CHEBI:59789"/>
    </ligand>
</feature>
<reference evidence="8 9" key="1">
    <citation type="submission" date="2016-10" db="EMBL/GenBank/DDBJ databases">
        <authorList>
            <person name="de Groot N.N."/>
        </authorList>
    </citation>
    <scope>NUCLEOTIDE SEQUENCE [LARGE SCALE GENOMIC DNA]</scope>
    <source>
        <strain evidence="8 9">DSM 43357</strain>
    </source>
</reference>
<accession>A0A1H7VZ58</accession>
<dbReference type="STRING" id="46177.SAMN05660976_04266"/>
<keyword evidence="4 5" id="KW-0694">RNA-binding</keyword>
<dbReference type="InterPro" id="IPR001737">
    <property type="entry name" value="KsgA/Erm"/>
</dbReference>
<evidence type="ECO:0000256" key="2">
    <source>
        <dbReference type="ARBA" id="ARBA00022679"/>
    </source>
</evidence>
<dbReference type="Gene3D" id="3.40.50.150">
    <property type="entry name" value="Vaccinia Virus protein VP39"/>
    <property type="match status" value="1"/>
</dbReference>
<evidence type="ECO:0000256" key="5">
    <source>
        <dbReference type="PROSITE-ProRule" id="PRU01026"/>
    </source>
</evidence>
<evidence type="ECO:0000256" key="1">
    <source>
        <dbReference type="ARBA" id="ARBA00022603"/>
    </source>
</evidence>
<sequence>MAHIDLHANQYEDHQSGHAHARGDRARTGGRTSRDRARRSLSQNFLVDRRAVRLVVRTAAPDGLVLEPGPGEGVLTRALADAGARVIGYELDPRLAARLAASTRDDPRVRIVRGDFAAARPPGEPFAVVGNIPYSATSRIVGWCLRAPRLTSATLLTQREYARKRAGDYGRWTLVTVRSWPWFHWRLGSGVPRESFRPIPSVDSAILRLERRPAPLVGDRRGYLELVELGFGGVGGSLRASLRRHYRGVDAALRAAGVARDAPVGHVHPDQWVTLWERLRG</sequence>
<dbReference type="PROSITE" id="PS51689">
    <property type="entry name" value="SAM_RNA_A_N6_MT"/>
    <property type="match status" value="1"/>
</dbReference>
<dbReference type="PANTHER" id="PTHR11727:SF7">
    <property type="entry name" value="DIMETHYLADENOSINE TRANSFERASE-RELATED"/>
    <property type="match status" value="1"/>
</dbReference>
<dbReference type="GO" id="GO:0003723">
    <property type="term" value="F:RNA binding"/>
    <property type="evidence" value="ECO:0007669"/>
    <property type="project" value="UniProtKB-UniRule"/>
</dbReference>
<organism evidence="8 9">
    <name type="scientific">Nonomuraea pusilla</name>
    <dbReference type="NCBI Taxonomy" id="46177"/>
    <lineage>
        <taxon>Bacteria</taxon>
        <taxon>Bacillati</taxon>
        <taxon>Actinomycetota</taxon>
        <taxon>Actinomycetes</taxon>
        <taxon>Streptosporangiales</taxon>
        <taxon>Streptosporangiaceae</taxon>
        <taxon>Nonomuraea</taxon>
    </lineage>
</organism>
<feature type="binding site" evidence="5">
    <location>
        <position position="131"/>
    </location>
    <ligand>
        <name>S-adenosyl-L-methionine</name>
        <dbReference type="ChEBI" id="CHEBI:59789"/>
    </ligand>
</feature>
<feature type="compositionally biased region" description="Basic and acidic residues" evidence="6">
    <location>
        <begin position="1"/>
        <end position="35"/>
    </location>
</feature>
<feature type="binding site" evidence="5">
    <location>
        <position position="90"/>
    </location>
    <ligand>
        <name>S-adenosyl-L-methionine</name>
        <dbReference type="ChEBI" id="CHEBI:59789"/>
    </ligand>
</feature>
<dbReference type="InterPro" id="IPR020596">
    <property type="entry name" value="rRNA_Ade_Mease_Trfase_CS"/>
</dbReference>
<evidence type="ECO:0000313" key="8">
    <source>
        <dbReference type="EMBL" id="SEM14149.1"/>
    </source>
</evidence>
<dbReference type="InterPro" id="IPR020598">
    <property type="entry name" value="rRNA_Ade_methylase_Trfase_N"/>
</dbReference>
<dbReference type="NCBIfam" id="NF000337">
    <property type="entry name" value="erm_SHROVE"/>
    <property type="match status" value="1"/>
</dbReference>
<dbReference type="SMART" id="SM00650">
    <property type="entry name" value="rADc"/>
    <property type="match status" value="1"/>
</dbReference>
<dbReference type="GO" id="GO:0000179">
    <property type="term" value="F:rRNA (adenine-N6,N6-)-dimethyltransferase activity"/>
    <property type="evidence" value="ECO:0007669"/>
    <property type="project" value="UniProtKB-UniRule"/>
</dbReference>
<keyword evidence="1 5" id="KW-0489">Methyltransferase</keyword>
<dbReference type="PANTHER" id="PTHR11727">
    <property type="entry name" value="DIMETHYLADENOSINE TRANSFERASE"/>
    <property type="match status" value="1"/>
</dbReference>
<keyword evidence="2 5" id="KW-0808">Transferase</keyword>
<dbReference type="SUPFAM" id="SSF53335">
    <property type="entry name" value="S-adenosyl-L-methionine-dependent methyltransferases"/>
    <property type="match status" value="1"/>
</dbReference>
<dbReference type="AlphaFoldDB" id="A0A1H7VZ58"/>
<evidence type="ECO:0000256" key="3">
    <source>
        <dbReference type="ARBA" id="ARBA00022691"/>
    </source>
</evidence>
<protein>
    <submittedName>
        <fullName evidence="8">23S rRNA (Adenine-N6)-dimethyltransferase</fullName>
    </submittedName>
</protein>
<feature type="binding site" evidence="5">
    <location>
        <position position="46"/>
    </location>
    <ligand>
        <name>S-adenosyl-L-methionine</name>
        <dbReference type="ChEBI" id="CHEBI:59789"/>
    </ligand>
</feature>
<feature type="domain" description="Ribosomal RNA adenine methylase transferase N-terminal" evidence="7">
    <location>
        <begin position="51"/>
        <end position="213"/>
    </location>
</feature>
<proteinExistence type="inferred from homology"/>
<feature type="binding site" evidence="5">
    <location>
        <position position="69"/>
    </location>
    <ligand>
        <name>S-adenosyl-L-methionine</name>
        <dbReference type="ChEBI" id="CHEBI:59789"/>
    </ligand>
</feature>
<evidence type="ECO:0000256" key="6">
    <source>
        <dbReference type="SAM" id="MobiDB-lite"/>
    </source>
</evidence>
<gene>
    <name evidence="8" type="ORF">SAMN05660976_04266</name>
</gene>
<feature type="region of interest" description="Disordered" evidence="6">
    <location>
        <begin position="1"/>
        <end position="40"/>
    </location>
</feature>
<dbReference type="Pfam" id="PF00398">
    <property type="entry name" value="RrnaAD"/>
    <property type="match status" value="1"/>
</dbReference>
<name>A0A1H7VZ58_9ACTN</name>
<dbReference type="PROSITE" id="PS01131">
    <property type="entry name" value="RRNA_A_DIMETH"/>
    <property type="match status" value="1"/>
</dbReference>
<dbReference type="NCBIfam" id="NF000499">
    <property type="entry name" value="Erm23S_rRNA_broad"/>
    <property type="match status" value="1"/>
</dbReference>
<keyword evidence="3 5" id="KW-0949">S-adenosyl-L-methionine</keyword>
<dbReference type="CDD" id="cd02440">
    <property type="entry name" value="AdoMet_MTases"/>
    <property type="match status" value="1"/>
</dbReference>
<dbReference type="Proteomes" id="UP000198953">
    <property type="component" value="Unassembled WGS sequence"/>
</dbReference>